<name>F5Z993_ALTNA</name>
<evidence type="ECO:0000313" key="2">
    <source>
        <dbReference type="EMBL" id="AEF01661.1"/>
    </source>
</evidence>
<feature type="region of interest" description="Disordered" evidence="1">
    <location>
        <begin position="1"/>
        <end position="24"/>
    </location>
</feature>
<sequence>MSSNTDSFVIGKYQDPSGQSGDDIGHTVDSRIRFWTDDKAWMFDAGFSLLFAGNYLESIREQEGLPTSTTRFGYVQLSYQF</sequence>
<accession>F5Z993</accession>
<dbReference type="KEGG" id="alt:ambt_00510"/>
<dbReference type="Proteomes" id="UP000000683">
    <property type="component" value="Chromosome"/>
</dbReference>
<evidence type="ECO:0000313" key="3">
    <source>
        <dbReference type="Proteomes" id="UP000000683"/>
    </source>
</evidence>
<proteinExistence type="predicted"/>
<reference evidence="2 3" key="1">
    <citation type="journal article" date="2011" name="J. Bacteriol.">
        <title>Complete genome sequence of the polycyclic aromatic hydrocarbon-degrading bacterium Alteromonas sp. strain SN2.</title>
        <authorList>
            <person name="Jin H.M."/>
            <person name="Jeong H."/>
            <person name="Moon E.J."/>
            <person name="Math R.K."/>
            <person name="Lee K."/>
            <person name="Kim H.J."/>
            <person name="Jeon C.O."/>
            <person name="Oh T.K."/>
            <person name="Kim J.F."/>
        </authorList>
    </citation>
    <scope>NUCLEOTIDE SEQUENCE [LARGE SCALE GENOMIC DNA]</scope>
    <source>
        <strain evidence="3">JCM 17741 / KACC 18427 / KCTC 11700BP / SN2</strain>
    </source>
</reference>
<keyword evidence="3" id="KW-1185">Reference proteome</keyword>
<dbReference type="EMBL" id="CP002339">
    <property type="protein sequence ID" value="AEF01661.1"/>
    <property type="molecule type" value="Genomic_DNA"/>
</dbReference>
<gene>
    <name evidence="2" type="ordered locus">ambt_00510</name>
</gene>
<protein>
    <submittedName>
        <fullName evidence="2">Uncharacterized protein</fullName>
    </submittedName>
</protein>
<organism evidence="2 3">
    <name type="scientific">Alteromonas naphthalenivorans</name>
    <dbReference type="NCBI Taxonomy" id="715451"/>
    <lineage>
        <taxon>Bacteria</taxon>
        <taxon>Pseudomonadati</taxon>
        <taxon>Pseudomonadota</taxon>
        <taxon>Gammaproteobacteria</taxon>
        <taxon>Alteromonadales</taxon>
        <taxon>Alteromonadaceae</taxon>
        <taxon>Alteromonas/Salinimonas group</taxon>
        <taxon>Alteromonas</taxon>
    </lineage>
</organism>
<dbReference type="HOGENOM" id="CLU_2566295_0_0_6"/>
<evidence type="ECO:0000256" key="1">
    <source>
        <dbReference type="SAM" id="MobiDB-lite"/>
    </source>
</evidence>
<dbReference type="AlphaFoldDB" id="F5Z993"/>